<evidence type="ECO:0000313" key="4">
    <source>
        <dbReference type="Proteomes" id="UP000006697"/>
    </source>
</evidence>
<dbReference type="Pfam" id="PF13343">
    <property type="entry name" value="SBP_bac_6"/>
    <property type="match status" value="1"/>
</dbReference>
<keyword evidence="1 2" id="KW-0732">Signal</keyword>
<evidence type="ECO:0000256" key="1">
    <source>
        <dbReference type="ARBA" id="ARBA00022729"/>
    </source>
</evidence>
<organism evidence="3 4">
    <name type="scientific">Herminiimonas arsenicoxydans</name>
    <dbReference type="NCBI Taxonomy" id="204773"/>
    <lineage>
        <taxon>Bacteria</taxon>
        <taxon>Pseudomonadati</taxon>
        <taxon>Pseudomonadota</taxon>
        <taxon>Betaproteobacteria</taxon>
        <taxon>Burkholderiales</taxon>
        <taxon>Oxalobacteraceae</taxon>
        <taxon>Herminiimonas</taxon>
    </lineage>
</organism>
<reference evidence="3 4" key="1">
    <citation type="journal article" date="2007" name="PLoS Genet.">
        <title>A tale of two oxidation states: bacterial colonization of arsenic-rich environments.</title>
        <authorList>
            <person name="Muller D."/>
            <person name="Medigue C."/>
            <person name="Koechler S."/>
            <person name="Barbe V."/>
            <person name="Barakat M."/>
            <person name="Talla E."/>
            <person name="Bonnefoy V."/>
            <person name="Krin E."/>
            <person name="Arsene-Ploetze F."/>
            <person name="Carapito C."/>
            <person name="Chandler M."/>
            <person name="Cournoyer B."/>
            <person name="Cruveiller S."/>
            <person name="Dossat C."/>
            <person name="Duval S."/>
            <person name="Heymann M."/>
            <person name="Leize E."/>
            <person name="Lieutaud A."/>
            <person name="Lievremont D."/>
            <person name="Makita Y."/>
            <person name="Mangenot S."/>
            <person name="Nitschke W."/>
            <person name="Ortet P."/>
            <person name="Perdrial N."/>
            <person name="Schoepp B."/>
            <person name="Siguier N."/>
            <person name="Simeonova D.D."/>
            <person name="Rouy Z."/>
            <person name="Segurens B."/>
            <person name="Turlin E."/>
            <person name="Vallenet D."/>
            <person name="Van Dorsselaer A."/>
            <person name="Weiss S."/>
            <person name="Weissenbach J."/>
            <person name="Lett M.C."/>
            <person name="Danchin A."/>
            <person name="Bertin P.N."/>
        </authorList>
    </citation>
    <scope>NUCLEOTIDE SEQUENCE [LARGE SCALE GENOMIC DNA]</scope>
    <source>
        <strain evidence="4">ULPAs1</strain>
    </source>
</reference>
<evidence type="ECO:0000256" key="2">
    <source>
        <dbReference type="SAM" id="SignalP"/>
    </source>
</evidence>
<dbReference type="STRING" id="204773.HEAR3446"/>
<feature type="chain" id="PRO_5002669262" evidence="2">
    <location>
        <begin position="27"/>
        <end position="450"/>
    </location>
</feature>
<dbReference type="PANTHER" id="PTHR30006:SF24">
    <property type="entry name" value="SLL0237 PROTEIN"/>
    <property type="match status" value="1"/>
</dbReference>
<dbReference type="Gene3D" id="3.40.190.10">
    <property type="entry name" value="Periplasmic binding protein-like II"/>
    <property type="match status" value="2"/>
</dbReference>
<dbReference type="eggNOG" id="COG1840">
    <property type="taxonomic scope" value="Bacteria"/>
</dbReference>
<accession>A4GAL0</accession>
<sequence length="450" mass="49466">MQRTPLFFTRLIASAAFALASFGTLAADTALDKVVVMTSYPEEVVSRFEAGFEKTHPGTRVEILWRHSGDARSYLRDQKQQNVDVYWSPAQRNFLTLAREGAFRKLDIDMTGLPARVGGFPISDPAGFYAATEIAGYGFAFNPQRLKEKGLPQPRQWTELSDQKWKDEIVFPIPGKVGFAPLLIDIILQGYGWDKGWEILQGIGSNAQLLGQGGQHISDEVSSGRASVGVSIDFFIKAAIANGAPIQFAYPGITGYSPAHVAIMKNAPHLKNARAFAAYVLSAEGQKILFHPDIRKLPVRPAVYANKPAGYFDPFKAASAMPFVFNTERALERQGLNNTLFDILITNEQTALRRVLDKIHQAENLANADSDSRLKARTYQARVLASTVPLSEVQAETIAGRFVSSFDATSDTQAHVNAALVSEWVARIRQNRAQAERIAQEVIDAAAAKK</sequence>
<dbReference type="OrthoDB" id="366726at2"/>
<dbReference type="PANTHER" id="PTHR30006">
    <property type="entry name" value="THIAMINE-BINDING PERIPLASMIC PROTEIN-RELATED"/>
    <property type="match status" value="1"/>
</dbReference>
<dbReference type="KEGG" id="har:HEAR3446"/>
<name>A4GAL0_HERAR</name>
<feature type="signal peptide" evidence="2">
    <location>
        <begin position="1"/>
        <end position="26"/>
    </location>
</feature>
<proteinExistence type="predicted"/>
<evidence type="ECO:0000313" key="3">
    <source>
        <dbReference type="EMBL" id="CAL63547.1"/>
    </source>
</evidence>
<keyword evidence="3" id="KW-0449">Lipoprotein</keyword>
<keyword evidence="4" id="KW-1185">Reference proteome</keyword>
<dbReference type="EMBL" id="CU207211">
    <property type="protein sequence ID" value="CAL63547.1"/>
    <property type="molecule type" value="Genomic_DNA"/>
</dbReference>
<gene>
    <name evidence="3" type="ordered locus">HEAR3446</name>
</gene>
<dbReference type="Proteomes" id="UP000006697">
    <property type="component" value="Chromosome"/>
</dbReference>
<dbReference type="HOGENOM" id="CLU_040513_0_0_4"/>
<dbReference type="AlphaFoldDB" id="A4GAL0"/>
<protein>
    <submittedName>
        <fullName evidence="3">Regulatory lipoprotein</fullName>
    </submittedName>
</protein>
<dbReference type="SUPFAM" id="SSF53850">
    <property type="entry name" value="Periplasmic binding protein-like II"/>
    <property type="match status" value="1"/>
</dbReference>